<dbReference type="InterPro" id="IPR001881">
    <property type="entry name" value="EGF-like_Ca-bd_dom"/>
</dbReference>
<dbReference type="SMART" id="SM00179">
    <property type="entry name" value="EGF_CA"/>
    <property type="match status" value="2"/>
</dbReference>
<dbReference type="SMART" id="SM00181">
    <property type="entry name" value="EGF"/>
    <property type="match status" value="2"/>
</dbReference>
<dbReference type="STRING" id="43179.ENSSTOP00000000909"/>
<evidence type="ECO:0000256" key="13">
    <source>
        <dbReference type="ARBA" id="ARBA00023180"/>
    </source>
</evidence>
<dbReference type="PROSITE" id="PS01241">
    <property type="entry name" value="LINK_1"/>
    <property type="match status" value="1"/>
</dbReference>
<feature type="disulfide bond" evidence="19">
    <location>
        <begin position="1091"/>
        <end position="1100"/>
    </location>
</feature>
<evidence type="ECO:0000259" key="27">
    <source>
        <dbReference type="PROSITE" id="PS50923"/>
    </source>
</evidence>
<feature type="region of interest" description="Disordered" evidence="22">
    <location>
        <begin position="360"/>
        <end position="418"/>
    </location>
</feature>
<evidence type="ECO:0000256" key="20">
    <source>
        <dbReference type="PROSITE-ProRule" id="PRU00302"/>
    </source>
</evidence>
<feature type="compositionally biased region" description="Low complexity" evidence="22">
    <location>
        <begin position="601"/>
        <end position="619"/>
    </location>
</feature>
<feature type="region of interest" description="Disordered" evidence="22">
    <location>
        <begin position="794"/>
        <end position="827"/>
    </location>
</feature>
<dbReference type="Gene3D" id="3.10.100.10">
    <property type="entry name" value="Mannose-Binding Protein A, subunit A"/>
    <property type="match status" value="3"/>
</dbReference>
<reference evidence="30" key="1">
    <citation type="submission" date="2011-11" db="EMBL/GenBank/DDBJ databases">
        <title>The Draft Genome of Spermophilus tridecemlineatus.</title>
        <authorList>
            <consortium name="The Broad Institute Genome Assembly &amp; Analysis Group"/>
            <consortium name="Computational R&amp;D Group"/>
            <consortium name="and Sequencing Platform"/>
            <person name="Di Palma F."/>
            <person name="Alfoldi J."/>
            <person name="Johnson J."/>
            <person name="Berlin A."/>
            <person name="Gnerre S."/>
            <person name="Jaffe D."/>
            <person name="MacCallum I."/>
            <person name="Young S."/>
            <person name="Walker B.J."/>
            <person name="Lindblad-Toh K."/>
        </authorList>
    </citation>
    <scope>NUCLEOTIDE SEQUENCE [LARGE SCALE GENOMIC DNA]</scope>
</reference>
<evidence type="ECO:0000256" key="5">
    <source>
        <dbReference type="ARBA" id="ARBA00022659"/>
    </source>
</evidence>
<evidence type="ECO:0000313" key="30">
    <source>
        <dbReference type="Proteomes" id="UP000005215"/>
    </source>
</evidence>
<dbReference type="PROSITE" id="PS00010">
    <property type="entry name" value="ASX_HYDROXYL"/>
    <property type="match status" value="1"/>
</dbReference>
<dbReference type="eggNOG" id="ENOG502QQ78">
    <property type="taxonomic scope" value="Eukaryota"/>
</dbReference>
<dbReference type="EMBL" id="AGTP01071243">
    <property type="status" value="NOT_ANNOTATED_CDS"/>
    <property type="molecule type" value="Genomic_DNA"/>
</dbReference>
<evidence type="ECO:0000256" key="2">
    <source>
        <dbReference type="ARBA" id="ARBA00006838"/>
    </source>
</evidence>
<keyword evidence="3" id="KW-0964">Secreted</keyword>
<keyword evidence="6 23" id="KW-0732">Signal</keyword>
<dbReference type="FunCoup" id="I3LXT1">
    <property type="interactions" value="156"/>
</dbReference>
<dbReference type="Pfam" id="PF00059">
    <property type="entry name" value="Lectin_C"/>
    <property type="match status" value="1"/>
</dbReference>
<dbReference type="OrthoDB" id="441660at2759"/>
<evidence type="ECO:0000256" key="12">
    <source>
        <dbReference type="ARBA" id="ARBA00023157"/>
    </source>
</evidence>
<feature type="compositionally biased region" description="Polar residues" evidence="22">
    <location>
        <begin position="529"/>
        <end position="538"/>
    </location>
</feature>
<feature type="disulfide bond" evidence="20">
    <location>
        <begin position="1263"/>
        <end position="1290"/>
    </location>
</feature>
<evidence type="ECO:0000256" key="21">
    <source>
        <dbReference type="PROSITE-ProRule" id="PRU00323"/>
    </source>
</evidence>
<dbReference type="GO" id="GO:0002052">
    <property type="term" value="P:positive regulation of neuroblast proliferation"/>
    <property type="evidence" value="ECO:0007669"/>
    <property type="project" value="TreeGrafter"/>
</dbReference>
<dbReference type="FunFam" id="2.10.70.10:FF:000003">
    <property type="entry name" value="Versican core protein"/>
    <property type="match status" value="1"/>
</dbReference>
<feature type="region of interest" description="Disordered" evidence="22">
    <location>
        <begin position="477"/>
        <end position="629"/>
    </location>
</feature>
<evidence type="ECO:0000256" key="1">
    <source>
        <dbReference type="ARBA" id="ARBA00004613"/>
    </source>
</evidence>
<dbReference type="InterPro" id="IPR016187">
    <property type="entry name" value="CTDL_fold"/>
</dbReference>
<organism evidence="29 30">
    <name type="scientific">Ictidomys tridecemlineatus</name>
    <name type="common">Thirteen-lined ground squirrel</name>
    <name type="synonym">Spermophilus tridecemlineatus</name>
    <dbReference type="NCBI Taxonomy" id="43179"/>
    <lineage>
        <taxon>Eukaryota</taxon>
        <taxon>Metazoa</taxon>
        <taxon>Chordata</taxon>
        <taxon>Craniata</taxon>
        <taxon>Vertebrata</taxon>
        <taxon>Euteleostomi</taxon>
        <taxon>Mammalia</taxon>
        <taxon>Eutheria</taxon>
        <taxon>Euarchontoglires</taxon>
        <taxon>Glires</taxon>
        <taxon>Rodentia</taxon>
        <taxon>Sciuromorpha</taxon>
        <taxon>Sciuridae</taxon>
        <taxon>Xerinae</taxon>
        <taxon>Marmotini</taxon>
        <taxon>Ictidomys</taxon>
    </lineage>
</organism>
<comment type="function">
    <text evidence="16">May modulate neuronal adhesion and neurite growth during development by binding to neural cell adhesion molecules (NG-CAM and N-CAM). Chondroitin sulfate proteoglycan; binds to hyaluronic acid.</text>
</comment>
<feature type="chain" id="PRO_5011711845" description="Neurocan core protein" evidence="23">
    <location>
        <begin position="23"/>
        <end position="1340"/>
    </location>
</feature>
<dbReference type="FunFam" id="2.10.25.10:FF:000095">
    <property type="entry name" value="Notch, isoform B"/>
    <property type="match status" value="1"/>
</dbReference>
<feature type="domain" description="Link" evidence="28">
    <location>
        <begin position="161"/>
        <end position="256"/>
    </location>
</feature>
<feature type="compositionally biased region" description="Low complexity" evidence="22">
    <location>
        <begin position="910"/>
        <end position="919"/>
    </location>
</feature>
<evidence type="ECO:0000259" key="24">
    <source>
        <dbReference type="PROSITE" id="PS50026"/>
    </source>
</evidence>
<comment type="caution">
    <text evidence="19">Lacks conserved residue(s) required for the propagation of feature annotation.</text>
</comment>
<dbReference type="PROSITE" id="PS01186">
    <property type="entry name" value="EGF_2"/>
    <property type="match status" value="1"/>
</dbReference>
<dbReference type="InterPro" id="IPR007110">
    <property type="entry name" value="Ig-like_dom"/>
</dbReference>
<feature type="disulfide bond" evidence="19">
    <location>
        <begin position="1053"/>
        <end position="1062"/>
    </location>
</feature>
<feature type="disulfide bond" evidence="20">
    <location>
        <begin position="1234"/>
        <end position="1277"/>
    </location>
</feature>
<evidence type="ECO:0000256" key="7">
    <source>
        <dbReference type="ARBA" id="ARBA00022734"/>
    </source>
</evidence>
<keyword evidence="5 20" id="KW-0768">Sushi</keyword>
<evidence type="ECO:0000256" key="17">
    <source>
        <dbReference type="ARBA" id="ARBA00073685"/>
    </source>
</evidence>
<feature type="disulfide bond" evidence="21">
    <location>
        <begin position="305"/>
        <end position="326"/>
    </location>
</feature>
<dbReference type="FunFam" id="2.10.25.10:FF:000006">
    <property type="entry name" value="Versican core protein-like isoform 1"/>
    <property type="match status" value="1"/>
</dbReference>
<feature type="domain" description="Sushi" evidence="27">
    <location>
        <begin position="1232"/>
        <end position="1292"/>
    </location>
</feature>
<dbReference type="PANTHER" id="PTHR22804:SF24">
    <property type="entry name" value="NEUROCAN CORE PROTEIN"/>
    <property type="match status" value="1"/>
</dbReference>
<evidence type="ECO:0000256" key="11">
    <source>
        <dbReference type="ARBA" id="ARBA00022974"/>
    </source>
</evidence>
<dbReference type="InterPro" id="IPR013783">
    <property type="entry name" value="Ig-like_fold"/>
</dbReference>
<feature type="disulfide bond" evidence="21">
    <location>
        <begin position="207"/>
        <end position="228"/>
    </location>
</feature>
<dbReference type="HOGENOM" id="CLU_000303_0_1_1"/>
<comment type="similarity">
    <text evidence="2">Belongs to the aggrecan/versican proteoglycan family.</text>
</comment>
<dbReference type="CDD" id="cd03517">
    <property type="entry name" value="Link_domain_CSPGs_modules_1_3"/>
    <property type="match status" value="1"/>
</dbReference>
<dbReference type="InterPro" id="IPR018378">
    <property type="entry name" value="C-type_lectin_CS"/>
</dbReference>
<keyword evidence="10" id="KW-0130">Cell adhesion</keyword>
<evidence type="ECO:0000259" key="26">
    <source>
        <dbReference type="PROSITE" id="PS50835"/>
    </source>
</evidence>
<comment type="subcellular location">
    <subcellularLocation>
        <location evidence="1">Secreted</location>
    </subcellularLocation>
</comment>
<dbReference type="InterPro" id="IPR035976">
    <property type="entry name" value="Sushi/SCR/CCP_sf"/>
</dbReference>
<dbReference type="InterPro" id="IPR016186">
    <property type="entry name" value="C-type_lectin-like/link_sf"/>
</dbReference>
<evidence type="ECO:0000256" key="8">
    <source>
        <dbReference type="ARBA" id="ARBA00022737"/>
    </source>
</evidence>
<dbReference type="InterPro" id="IPR000538">
    <property type="entry name" value="Link_dom"/>
</dbReference>
<dbReference type="Gene3D" id="2.10.25.10">
    <property type="entry name" value="Laminin"/>
    <property type="match status" value="2"/>
</dbReference>
<feature type="domain" description="EGF-like" evidence="24">
    <location>
        <begin position="1027"/>
        <end position="1063"/>
    </location>
</feature>
<proteinExistence type="inferred from homology"/>
<feature type="domain" description="Link" evidence="28">
    <location>
        <begin position="260"/>
        <end position="358"/>
    </location>
</feature>
<dbReference type="InterPro" id="IPR000436">
    <property type="entry name" value="Sushi_SCR_CCP_dom"/>
</dbReference>
<dbReference type="PROSITE" id="PS50026">
    <property type="entry name" value="EGF_3"/>
    <property type="match status" value="2"/>
</dbReference>
<dbReference type="Pfam" id="PF07686">
    <property type="entry name" value="V-set"/>
    <property type="match status" value="1"/>
</dbReference>
<feature type="compositionally biased region" description="Basic and acidic residues" evidence="22">
    <location>
        <begin position="1328"/>
        <end position="1340"/>
    </location>
</feature>
<dbReference type="KEGG" id="iti:101978313"/>
<keyword evidence="4 19" id="KW-0245">EGF-like domain</keyword>
<evidence type="ECO:0000256" key="15">
    <source>
        <dbReference type="ARBA" id="ARBA00023319"/>
    </source>
</evidence>
<evidence type="ECO:0000256" key="19">
    <source>
        <dbReference type="PROSITE-ProRule" id="PRU00076"/>
    </source>
</evidence>
<keyword evidence="7" id="KW-0430">Lectin</keyword>
<dbReference type="Ensembl" id="ENSSTOT00000001014.3">
    <property type="protein sequence ID" value="ENSSTOP00000000909.3"/>
    <property type="gene ID" value="ENSSTOG00000001012.3"/>
</dbReference>
<dbReference type="SUPFAM" id="SSF57535">
    <property type="entry name" value="Complement control module/SCR domain"/>
    <property type="match status" value="1"/>
</dbReference>
<keyword evidence="9" id="KW-0106">Calcium</keyword>
<keyword evidence="14" id="KW-0373">Hyaluronic acid</keyword>
<evidence type="ECO:0000256" key="18">
    <source>
        <dbReference type="ARBA" id="ARBA00075743"/>
    </source>
</evidence>
<evidence type="ECO:0000259" key="28">
    <source>
        <dbReference type="PROSITE" id="PS50963"/>
    </source>
</evidence>
<dbReference type="PROSITE" id="PS50963">
    <property type="entry name" value="LINK_2"/>
    <property type="match status" value="2"/>
</dbReference>
<name>I3LXT1_ICTTR</name>
<feature type="domain" description="C-type lectin" evidence="25">
    <location>
        <begin position="1114"/>
        <end position="1228"/>
    </location>
</feature>
<dbReference type="InterPro" id="IPR013106">
    <property type="entry name" value="Ig_V-set"/>
</dbReference>
<dbReference type="SUPFAM" id="SSF48726">
    <property type="entry name" value="Immunoglobulin"/>
    <property type="match status" value="1"/>
</dbReference>
<evidence type="ECO:0000256" key="10">
    <source>
        <dbReference type="ARBA" id="ARBA00022889"/>
    </source>
</evidence>
<dbReference type="SUPFAM" id="SSF57196">
    <property type="entry name" value="EGF/Laminin"/>
    <property type="match status" value="1"/>
</dbReference>
<dbReference type="Gene3D" id="2.10.70.10">
    <property type="entry name" value="Complement Module, domain 1"/>
    <property type="match status" value="1"/>
</dbReference>
<feature type="compositionally biased region" description="Basic and acidic residues" evidence="22">
    <location>
        <begin position="498"/>
        <end position="509"/>
    </location>
</feature>
<dbReference type="SMART" id="SM00032">
    <property type="entry name" value="CCP"/>
    <property type="match status" value="1"/>
</dbReference>
<evidence type="ECO:0000256" key="16">
    <source>
        <dbReference type="ARBA" id="ARBA00059308"/>
    </source>
</evidence>
<dbReference type="SUPFAM" id="SSF56436">
    <property type="entry name" value="C-type lectin-like"/>
    <property type="match status" value="3"/>
</dbReference>
<sequence>MGATSVWVSGLLMLQMLLFVTGNQGTQEATAAAVEKGLHMQKVGSGSVRAVLAELVALPCLFTLQPRPGAARDIPRIKWTKVRTASGQRQDLPILVAKDNVVRVAKGWQGRVSLPSYPRRRANATLLLGPLRASDSGLYRCQVVRGIEDEQDLVPLEVTGVVFHYRAAQDRYALTFAAAQEACRLSSATIAAPRHLQAAFEDGFDNCDAGWLSDRTVRYPITQSRPGCYGDRSSLPGVRSYGRRDPQELYDVYCFARELGGEVFYVGPARRLTLAGARAQCRRQGAALASVGQLHLAWHEGLDQCDPGWLADGSVRYPIQTPRRRCGGPTPGVRTVYRFANRTGFPAPAARFDAYCFRAHHPTPQHGDPETPSSGDEGEILSAEGPPAGELEPKLGEEEEGVPPDFQEPLVSSGEEEEPLFLAENQKSQETPSSTPGDSALASWPTEAVWPSTVAPSPSRMGAATAEAFHTEVASTVPTPKRRGRFKGLNGRHFQQQEPERGLEGELKDGAQPFTPAGNHVEPPLVTEASGSGQSQTPWAILTNEVDMPGAGSFGGRSPPEPWLWPPTVIQPSIPGPSGTPDLKREGAKAPSMKPATSALSWSPSEPTVPTSSPSEGSPAAHWEASPTATSPDLPVMAMLRAPNLWLVSHSTPVSSEATEVKRHGEAMTTAPPSAASETKVYSLPPSLSPTGQGGEATAMTLSGHGEGSPIAPSTAAVVTQAGASPESPGTDFGDMEAISLPELSQAEYPGSSPWASVDRNVTVDFVTETAGEPTDVRGISGSEAGVFINTAESPTSSLHTSGHEVLGSWPSPPDTSSPSAPSAGRGIFSVSEVIPGLEPWAAASGRATGGPRDSTVTRAPSGGIWESGSHVVEGAESPTLSPLVAVDTSTATSLTSPDQGAKAGVLDMSTLSSSSSQPSPEPEDQMVDQGMVGTSAPPPQGSPLREPALPPGTTTVAGLEEAASVASGEPASPWDSLSTLLPISLGTEEADLQILAGSPGVEGFWEEAASGEEPALPGTPASGSAEGDPCENNPCLHGGTCNANGTMYGCSCDQGFAGENCEIDIDDCICSPCENGGTCIDEVNGFVCLCLPSYGGSLCEKDTEGCDRGWHKFQGHCYRYFAHRRAWEDAERDCRRRAGHLTSVHSAEEHSFINSFGHENTWIGLNDRIVERDFQWTDNTGLQYENWRENQPDNFFAGGEDCVVMVAHESGRWNDVPCNYNLPYVCKKGTVLCGPPPAVENASLVGARKAKYNVHAIVRYQCDEGFAQHHVATIRCRSNGKWDRPQIVCTKPRRSHRMRRHHHHHQHHHQHHHHKSRKERRKHKKHPAEDWEKDEGNFC</sequence>
<dbReference type="FunFam" id="3.10.100.10:FF:000003">
    <property type="entry name" value="Versican core protein"/>
    <property type="match status" value="1"/>
</dbReference>
<feature type="domain" description="EGF-like" evidence="24">
    <location>
        <begin position="1065"/>
        <end position="1101"/>
    </location>
</feature>
<feature type="region of interest" description="Disordered" evidence="22">
    <location>
        <begin position="843"/>
        <end position="870"/>
    </location>
</feature>
<dbReference type="GO" id="GO:0005540">
    <property type="term" value="F:hyaluronic acid binding"/>
    <property type="evidence" value="ECO:0007669"/>
    <property type="project" value="UniProtKB-KW"/>
</dbReference>
<keyword evidence="8" id="KW-0677">Repeat</keyword>
<dbReference type="GO" id="GO:0030246">
    <property type="term" value="F:carbohydrate binding"/>
    <property type="evidence" value="ECO:0007669"/>
    <property type="project" value="UniProtKB-KW"/>
</dbReference>
<keyword evidence="13" id="KW-0325">Glycoprotein</keyword>
<dbReference type="PROSITE" id="PS50041">
    <property type="entry name" value="C_TYPE_LECTIN_2"/>
    <property type="match status" value="1"/>
</dbReference>
<dbReference type="GeneTree" id="ENSGT00940000158649"/>
<evidence type="ECO:0000256" key="9">
    <source>
        <dbReference type="ARBA" id="ARBA00022837"/>
    </source>
</evidence>
<evidence type="ECO:0000256" key="23">
    <source>
        <dbReference type="SAM" id="SignalP"/>
    </source>
</evidence>
<protein>
    <recommendedName>
        <fullName evidence="17">Neurocan core protein</fullName>
    </recommendedName>
    <alternativeName>
        <fullName evidence="18">Chondroitin sulfate proteoglycan 3</fullName>
    </alternativeName>
</protein>
<feature type="region of interest" description="Disordered" evidence="22">
    <location>
        <begin position="910"/>
        <end position="955"/>
    </location>
</feature>
<keyword evidence="12 19" id="KW-1015">Disulfide bond</keyword>
<dbReference type="FunFam" id="3.10.100.10:FF:000011">
    <property type="entry name" value="Aggrecan core protein"/>
    <property type="match status" value="1"/>
</dbReference>
<evidence type="ECO:0000256" key="22">
    <source>
        <dbReference type="SAM" id="MobiDB-lite"/>
    </source>
</evidence>
<feature type="domain" description="Ig-like" evidence="26">
    <location>
        <begin position="56"/>
        <end position="154"/>
    </location>
</feature>
<dbReference type="SMART" id="SM00409">
    <property type="entry name" value="IG"/>
    <property type="match status" value="1"/>
</dbReference>
<dbReference type="GO" id="GO:0001501">
    <property type="term" value="P:skeletal system development"/>
    <property type="evidence" value="ECO:0007669"/>
    <property type="project" value="TreeGrafter"/>
</dbReference>
<dbReference type="GO" id="GO:0007417">
    <property type="term" value="P:central nervous system development"/>
    <property type="evidence" value="ECO:0007669"/>
    <property type="project" value="TreeGrafter"/>
</dbReference>
<dbReference type="Pfam" id="PF00193">
    <property type="entry name" value="Xlink"/>
    <property type="match status" value="2"/>
</dbReference>
<dbReference type="Proteomes" id="UP000005215">
    <property type="component" value="Unassembled WGS sequence"/>
</dbReference>
<keyword evidence="30" id="KW-1185">Reference proteome</keyword>
<dbReference type="PRINTS" id="PR01265">
    <property type="entry name" value="LINKMODULE"/>
</dbReference>
<dbReference type="PROSITE" id="PS00022">
    <property type="entry name" value="EGF_1"/>
    <property type="match status" value="3"/>
</dbReference>
<feature type="region of interest" description="Disordered" evidence="22">
    <location>
        <begin position="660"/>
        <end position="680"/>
    </location>
</feature>
<dbReference type="FunFam" id="3.10.100.10:FF:000002">
    <property type="entry name" value="Hyaluronan proteoglycan link protein 1"/>
    <property type="match status" value="1"/>
</dbReference>
<evidence type="ECO:0000256" key="6">
    <source>
        <dbReference type="ARBA" id="ARBA00022729"/>
    </source>
</evidence>
<feature type="region of interest" description="Disordered" evidence="22">
    <location>
        <begin position="1294"/>
        <end position="1340"/>
    </location>
</feature>
<dbReference type="GO" id="GO:0005509">
    <property type="term" value="F:calcium ion binding"/>
    <property type="evidence" value="ECO:0007669"/>
    <property type="project" value="InterPro"/>
</dbReference>
<dbReference type="InParanoid" id="I3LXT1"/>
<feature type="region of interest" description="Disordered" evidence="22">
    <location>
        <begin position="1009"/>
        <end position="1028"/>
    </location>
</feature>
<dbReference type="FunFam" id="2.60.40.10:FF:000571">
    <property type="entry name" value="Neurocan core protein"/>
    <property type="match status" value="1"/>
</dbReference>
<dbReference type="GO" id="GO:0072534">
    <property type="term" value="C:perineuronal net"/>
    <property type="evidence" value="ECO:0007669"/>
    <property type="project" value="TreeGrafter"/>
</dbReference>
<dbReference type="GeneID" id="101978313"/>
<evidence type="ECO:0000313" key="29">
    <source>
        <dbReference type="Ensembl" id="ENSSTOP00000000909.3"/>
    </source>
</evidence>
<dbReference type="InterPro" id="IPR036179">
    <property type="entry name" value="Ig-like_dom_sf"/>
</dbReference>
<dbReference type="PROSITE" id="PS01187">
    <property type="entry name" value="EGF_CA"/>
    <property type="match status" value="1"/>
</dbReference>
<dbReference type="PROSITE" id="PS00615">
    <property type="entry name" value="C_TYPE_LECTIN_1"/>
    <property type="match status" value="1"/>
</dbReference>
<gene>
    <name evidence="29" type="primary">NCAN</name>
</gene>
<dbReference type="GO" id="GO:0045202">
    <property type="term" value="C:synapse"/>
    <property type="evidence" value="ECO:0007669"/>
    <property type="project" value="TreeGrafter"/>
</dbReference>
<dbReference type="InterPro" id="IPR003599">
    <property type="entry name" value="Ig_sub"/>
</dbReference>
<dbReference type="PROSITE" id="PS50835">
    <property type="entry name" value="IG_LIKE"/>
    <property type="match status" value="1"/>
</dbReference>
<dbReference type="CTD" id="1463"/>
<evidence type="ECO:0000256" key="14">
    <source>
        <dbReference type="ARBA" id="ARBA00023290"/>
    </source>
</evidence>
<dbReference type="PANTHER" id="PTHR22804">
    <property type="entry name" value="AGGRECAN/VERSICAN PROTEOGLYCAN"/>
    <property type="match status" value="1"/>
</dbReference>
<dbReference type="InterPro" id="IPR050691">
    <property type="entry name" value="Hyaluronan_bind_Proteoglycan"/>
</dbReference>
<dbReference type="Gene3D" id="2.60.40.10">
    <property type="entry name" value="Immunoglobulins"/>
    <property type="match status" value="1"/>
</dbReference>
<dbReference type="InterPro" id="IPR000742">
    <property type="entry name" value="EGF"/>
</dbReference>
<evidence type="ECO:0000256" key="3">
    <source>
        <dbReference type="ARBA" id="ARBA00022525"/>
    </source>
</evidence>
<evidence type="ECO:0000259" key="25">
    <source>
        <dbReference type="PROSITE" id="PS50041"/>
    </source>
</evidence>
<dbReference type="InterPro" id="IPR000152">
    <property type="entry name" value="EGF-type_Asp/Asn_hydroxyl_site"/>
</dbReference>
<feature type="signal peptide" evidence="23">
    <location>
        <begin position="1"/>
        <end position="22"/>
    </location>
</feature>
<accession>I3LXT1</accession>
<dbReference type="CDD" id="cd00033">
    <property type="entry name" value="CCP"/>
    <property type="match status" value="1"/>
</dbReference>
<reference evidence="29" key="2">
    <citation type="submission" date="2025-08" db="UniProtKB">
        <authorList>
            <consortium name="Ensembl"/>
        </authorList>
    </citation>
    <scope>IDENTIFICATION</scope>
</reference>
<dbReference type="InterPro" id="IPR001304">
    <property type="entry name" value="C-type_lectin-like"/>
</dbReference>
<dbReference type="SMART" id="SM00445">
    <property type="entry name" value="LINK"/>
    <property type="match status" value="2"/>
</dbReference>
<keyword evidence="11" id="KW-0654">Proteoglycan</keyword>
<keyword evidence="15" id="KW-0393">Immunoglobulin domain</keyword>
<dbReference type="Pfam" id="PF00084">
    <property type="entry name" value="Sushi"/>
    <property type="match status" value="1"/>
</dbReference>
<dbReference type="CDD" id="cd00054">
    <property type="entry name" value="EGF_CA"/>
    <property type="match status" value="2"/>
</dbReference>
<dbReference type="InterPro" id="IPR018097">
    <property type="entry name" value="EGF_Ca-bd_CS"/>
</dbReference>
<dbReference type="PROSITE" id="PS50923">
    <property type="entry name" value="SUSHI"/>
    <property type="match status" value="1"/>
</dbReference>
<dbReference type="RefSeq" id="XP_013217323.1">
    <property type="nucleotide sequence ID" value="XM_013361869.3"/>
</dbReference>
<dbReference type="CDD" id="cd03520">
    <property type="entry name" value="Link_domain_CSPGs_modules_2_4"/>
    <property type="match status" value="1"/>
</dbReference>
<reference evidence="29" key="3">
    <citation type="submission" date="2025-09" db="UniProtKB">
        <authorList>
            <consortium name="Ensembl"/>
        </authorList>
    </citation>
    <scope>IDENTIFICATION</scope>
</reference>
<dbReference type="Pfam" id="PF00008">
    <property type="entry name" value="EGF"/>
    <property type="match status" value="2"/>
</dbReference>
<dbReference type="GO" id="GO:0005615">
    <property type="term" value="C:extracellular space"/>
    <property type="evidence" value="ECO:0007669"/>
    <property type="project" value="TreeGrafter"/>
</dbReference>
<feature type="compositionally biased region" description="Basic residues" evidence="22">
    <location>
        <begin position="1294"/>
        <end position="1327"/>
    </location>
</feature>
<dbReference type="GO" id="GO:0007155">
    <property type="term" value="P:cell adhesion"/>
    <property type="evidence" value="ECO:0007669"/>
    <property type="project" value="UniProtKB-KW"/>
</dbReference>
<dbReference type="SMART" id="SM00034">
    <property type="entry name" value="CLECT"/>
    <property type="match status" value="1"/>
</dbReference>
<evidence type="ECO:0000256" key="4">
    <source>
        <dbReference type="ARBA" id="ARBA00022536"/>
    </source>
</evidence>
<dbReference type="GO" id="GO:0010001">
    <property type="term" value="P:glial cell differentiation"/>
    <property type="evidence" value="ECO:0007669"/>
    <property type="project" value="TreeGrafter"/>
</dbReference>